<dbReference type="CDD" id="cd10150">
    <property type="entry name" value="CobN_like"/>
    <property type="match status" value="1"/>
</dbReference>
<dbReference type="AlphaFoldDB" id="A0A1G7Z7N0"/>
<organism evidence="3 4">
    <name type="scientific">Roseospirillum parvum</name>
    <dbReference type="NCBI Taxonomy" id="83401"/>
    <lineage>
        <taxon>Bacteria</taxon>
        <taxon>Pseudomonadati</taxon>
        <taxon>Pseudomonadota</taxon>
        <taxon>Alphaproteobacteria</taxon>
        <taxon>Rhodospirillales</taxon>
        <taxon>Rhodospirillaceae</taxon>
        <taxon>Roseospirillum</taxon>
    </lineage>
</organism>
<keyword evidence="4" id="KW-1185">Reference proteome</keyword>
<dbReference type="PANTHER" id="PTHR44119:SF4">
    <property type="entry name" value="AEROBIC COBALTOCHELATASE SUBUNIT COBN"/>
    <property type="match status" value="1"/>
</dbReference>
<evidence type="ECO:0000259" key="2">
    <source>
        <dbReference type="Pfam" id="PF02514"/>
    </source>
</evidence>
<name>A0A1G7Z7N0_9PROT</name>
<dbReference type="EMBL" id="FNCV01000004">
    <property type="protein sequence ID" value="SDH04617.1"/>
    <property type="molecule type" value="Genomic_DNA"/>
</dbReference>
<dbReference type="EC" id="6.6.1.2" evidence="1"/>
<dbReference type="InterPro" id="IPR003672">
    <property type="entry name" value="CobN/Mg_chltase"/>
</dbReference>
<dbReference type="GO" id="GO:0009236">
    <property type="term" value="P:cobalamin biosynthetic process"/>
    <property type="evidence" value="ECO:0007669"/>
    <property type="project" value="UniProtKB-UniRule"/>
</dbReference>
<dbReference type="Pfam" id="PF02514">
    <property type="entry name" value="CobN-Mg_chel"/>
    <property type="match status" value="1"/>
</dbReference>
<protein>
    <recommendedName>
        <fullName evidence="1">Cobaltochelatase subunit CobN</fullName>
        <ecNumber evidence="1">6.6.1.2</ecNumber>
    </recommendedName>
</protein>
<reference evidence="4" key="1">
    <citation type="submission" date="2016-10" db="EMBL/GenBank/DDBJ databases">
        <authorList>
            <person name="Varghese N."/>
            <person name="Submissions S."/>
        </authorList>
    </citation>
    <scope>NUCLEOTIDE SEQUENCE [LARGE SCALE GENOMIC DNA]</scope>
    <source>
        <strain evidence="4">930I</strain>
    </source>
</reference>
<accession>A0A1G7Z7N0</accession>
<dbReference type="Proteomes" id="UP000217076">
    <property type="component" value="Unassembled WGS sequence"/>
</dbReference>
<dbReference type="PANTHER" id="PTHR44119">
    <property type="entry name" value="MAGNESIUM-CHELATASE SUBUNIT CHLH, CHLOROPLASTIC"/>
    <property type="match status" value="1"/>
</dbReference>
<dbReference type="OrthoDB" id="9757976at2"/>
<dbReference type="RefSeq" id="WP_092617566.1">
    <property type="nucleotide sequence ID" value="NZ_FNCV01000004.1"/>
</dbReference>
<proteinExistence type="predicted"/>
<evidence type="ECO:0000256" key="1">
    <source>
        <dbReference type="NCBIfam" id="TIGR02257"/>
    </source>
</evidence>
<gene>
    <name evidence="3" type="ORF">SAMN05421742_10425</name>
</gene>
<dbReference type="STRING" id="83401.SAMN05421742_10425"/>
<evidence type="ECO:0000313" key="3">
    <source>
        <dbReference type="EMBL" id="SDH04617.1"/>
    </source>
</evidence>
<evidence type="ECO:0000313" key="4">
    <source>
        <dbReference type="Proteomes" id="UP000217076"/>
    </source>
</evidence>
<dbReference type="GO" id="GO:0051116">
    <property type="term" value="F:cobaltochelatase activity"/>
    <property type="evidence" value="ECO:0007669"/>
    <property type="project" value="UniProtKB-UniRule"/>
</dbReference>
<dbReference type="InterPro" id="IPR011953">
    <property type="entry name" value="Cobalto_CobN"/>
</dbReference>
<dbReference type="NCBIfam" id="NF008973">
    <property type="entry name" value="PRK12321.1"/>
    <property type="match status" value="1"/>
</dbReference>
<dbReference type="NCBIfam" id="TIGR02257">
    <property type="entry name" value="cobalto_cobN"/>
    <property type="match status" value="1"/>
</dbReference>
<feature type="domain" description="CobN/magnesium chelatase" evidence="2">
    <location>
        <begin position="142"/>
        <end position="1219"/>
    </location>
</feature>
<sequence>MHLLAATPGRISDGSEAVDLGQDPAEVVVLSAADTDLRLLSTARRVLAGQGVALPSLRLANLLDLQHPMSVDLYVESVIAHARLVVVRLLGGRGYWSYGVEQVLAAVARSGAQVVWLPGDANPDAELTRLSSVPADVQHRLWLYLMFGGPANGAGFLRYAASLLGGADDWTAPAPMVPAGPYRPPGICSDSETEAAEGRPRALVVFYRALYQAADLAPVDALLAALEARGLAAEGLFVTSLKDPLVLATLEARLARRPPDVILNATGFASRPPGRPGVGALGEADCPVLQVLFSGGGEAAWRAGAHGLPARDIAMKVALPEVDGRILARAVAFKGPAGRDDACQVELAGLGPVADRIAYTTDLAAAWARLRRTPAAQRRLALVLANYPDREGRIANGVGLDTPASAVGVLRALGGAGYAVGQPPADGADLIALLTEGARTVLLPRAAYRAWLARLPESVPARVGARWGRPEDDPSFDKALDGFVLRVVEFGQVAVGIQPPRSRGGDPVAAYHDPEIPPTHGYMAFYAWLRQGFGVHAVVHMGKHGTLEWLPGKALALSEDCFPEALLGPTPHLYPFIVNDPGEGTQAKRRTGAVIIDHLTPPLTRAESYGPLKDLEALVDEYYEAAGSDPRRLAVLTEEILSLSRTIGLDRDLGIEPEEDALSALGKLDNHLCELKEMQIRDGLHVFGQAPEGDRRTDLLVALARVPPADGLSLHRALADDLGLAFDPLDCPLGEPWTGPRPAVLESLVAAPWRSTGDTVERLEALARALVAGDLAPDPAWTNTTRALGWLSGTLAPAVEACGAAEMAGLLSGLDGRFVPPGPSGAPTRGRPDVLPTGRNFYSVDSRVVPTPAAWRLGFKSATRLLERHLQDHGDWPRAVVLTAWGTANMRSGGDDIAQALALLGVQPTWDTLSRRVSGFEVLPHGVLGRPRIDVILRISGFFRDAFPGLVDLMDSAVRAVAALDEPPEVNPIRARVVADAAAEQAAGADPEAATRRAACRVFGARPGTYGAGLEALLDGGGWADPAELARAYVAWGGHAYGAGLDGVAAEGLFARRLASADTVLKSQDNAEHDLLDSAEYAPFSGGAAAAVEHYSGSAPTTYHADHSRPDSPRIRTLKEEIARVVRGRAANPKWIAGARRHGYRGAAEMAATVDYLTAFAAAASGTVDDHHFEQLFDAYLGDPETRAFLAEANPAALAEMAARFREAIARGLWQPRRNATPGLLDGLLPDRL</sequence>